<dbReference type="Gene3D" id="3.30.450.20">
    <property type="entry name" value="PAS domain"/>
    <property type="match status" value="1"/>
</dbReference>
<dbReference type="SUPFAM" id="SSF141868">
    <property type="entry name" value="EAL domain-like"/>
    <property type="match status" value="1"/>
</dbReference>
<name>A0ABU3W0D4_9GAMM</name>
<dbReference type="InterPro" id="IPR050706">
    <property type="entry name" value="Cyclic-di-GMP_PDE-like"/>
</dbReference>
<dbReference type="PANTHER" id="PTHR33121:SF76">
    <property type="entry name" value="SIGNALING PROTEIN"/>
    <property type="match status" value="1"/>
</dbReference>
<sequence length="426" mass="47752">MSSVISLRSRTTFWTPAPKGSEFLDQFALTPVSQPIFSPSHQRLVGYEALIRVQRQQQAVPPPQLFEAAQRAGCTDQLDRHLLQLHLDSFAHQPPPVPVWLFLNISPTTCVHPDNCLTTLTEHCRHLGIEPAQVVLEVVETEVAERQALLDFVAQAKARGFQIAIDDFGVGDSNFERMWQLEPLIVKLDRSLLVNAERHPRARQLLDSLVRMIRESGSLVLLEGIETDAQARIALATDADLLQGFYFGRPAALADNEAAPLQQRFQRLLANNQQFASVDHLAQEGFLRLLRFETLEACHRIMRQEAFDQACGGLLTITGVKRCFLLDRQGVQQGNLAIASPDHQRRTFNPLYGSSGACWAHREYVRLAIEQPQQVNACRPYVALPDATRTITLSTTLQLGNQAMIFCVDLHPDELFNGQLSFPPTL</sequence>
<dbReference type="Proteomes" id="UP001269819">
    <property type="component" value="Unassembled WGS sequence"/>
</dbReference>
<feature type="domain" description="EAL" evidence="1">
    <location>
        <begin position="10"/>
        <end position="264"/>
    </location>
</feature>
<dbReference type="Gene3D" id="3.20.20.450">
    <property type="entry name" value="EAL domain"/>
    <property type="match status" value="1"/>
</dbReference>
<proteinExistence type="predicted"/>
<evidence type="ECO:0000313" key="2">
    <source>
        <dbReference type="EMBL" id="MDV2079652.1"/>
    </source>
</evidence>
<dbReference type="Pfam" id="PF00563">
    <property type="entry name" value="EAL"/>
    <property type="match status" value="1"/>
</dbReference>
<dbReference type="PROSITE" id="PS50883">
    <property type="entry name" value="EAL"/>
    <property type="match status" value="1"/>
</dbReference>
<dbReference type="CDD" id="cd01948">
    <property type="entry name" value="EAL"/>
    <property type="match status" value="1"/>
</dbReference>
<comment type="caution">
    <text evidence="2">The sequence shown here is derived from an EMBL/GenBank/DDBJ whole genome shotgun (WGS) entry which is preliminary data.</text>
</comment>
<dbReference type="InterPro" id="IPR001633">
    <property type="entry name" value="EAL_dom"/>
</dbReference>
<protein>
    <submittedName>
        <fullName evidence="2">EAL domain-containing protein</fullName>
    </submittedName>
</protein>
<keyword evidence="3" id="KW-1185">Reference proteome</keyword>
<gene>
    <name evidence="2" type="ORF">RYS15_13240</name>
</gene>
<dbReference type="PANTHER" id="PTHR33121">
    <property type="entry name" value="CYCLIC DI-GMP PHOSPHODIESTERASE PDEF"/>
    <property type="match status" value="1"/>
</dbReference>
<dbReference type="SMART" id="SM00052">
    <property type="entry name" value="EAL"/>
    <property type="match status" value="1"/>
</dbReference>
<reference evidence="2 3" key="1">
    <citation type="submission" date="2023-10" db="EMBL/GenBank/DDBJ databases">
        <title>Characteristics and mechanism of a salt-tolerant marine origin heterotrophic nitrifying- aerobic denitrifying bacteria Marinobacter xestospongiae HN1.</title>
        <authorList>
            <person name="Qi R."/>
        </authorList>
    </citation>
    <scope>NUCLEOTIDE SEQUENCE [LARGE SCALE GENOMIC DNA]</scope>
    <source>
        <strain evidence="2 3">HN1</strain>
    </source>
</reference>
<evidence type="ECO:0000259" key="1">
    <source>
        <dbReference type="PROSITE" id="PS50883"/>
    </source>
</evidence>
<dbReference type="EMBL" id="JAWIIJ010000008">
    <property type="protein sequence ID" value="MDV2079652.1"/>
    <property type="molecule type" value="Genomic_DNA"/>
</dbReference>
<evidence type="ECO:0000313" key="3">
    <source>
        <dbReference type="Proteomes" id="UP001269819"/>
    </source>
</evidence>
<accession>A0ABU3W0D4</accession>
<organism evidence="2 3">
    <name type="scientific">Marinobacter xestospongiae</name>
    <dbReference type="NCBI Taxonomy" id="994319"/>
    <lineage>
        <taxon>Bacteria</taxon>
        <taxon>Pseudomonadati</taxon>
        <taxon>Pseudomonadota</taxon>
        <taxon>Gammaproteobacteria</taxon>
        <taxon>Pseudomonadales</taxon>
        <taxon>Marinobacteraceae</taxon>
        <taxon>Marinobacter</taxon>
    </lineage>
</organism>
<dbReference type="RefSeq" id="WP_316974166.1">
    <property type="nucleotide sequence ID" value="NZ_JAWIIJ010000008.1"/>
</dbReference>
<dbReference type="InterPro" id="IPR035919">
    <property type="entry name" value="EAL_sf"/>
</dbReference>